<name>A0ACC2K2W3_PERAE</name>
<sequence>MGVPAFYRWLVKKYPKIVVNASEPRGDGNSNSLEFDNLYLDMNGIIHPCFHPEDTLSPPSTFDEVFANIFQYIDQLFCIVRPRKLLYMAIDGVAPRAKMNQQRSRRFQTAKNAEIADIEEAKLRKEFELRGKRVEPKLQFEVSDSNVITPGTEFMDKLSEALKYYIHLRLNSDPGWKNIKVILSDANVPGEGEHKVMSFIRLQRHLDGYDPNTRHCLYGLDADLIMLALATHEIHFSILRENMNVDLVKSRGWFGEVLKSKGKPKTLYQFLNMWTLREYLRLDLAMTEPPFEINFERIVDDFVFMCFLAGNDFLPHLPTLEIHEGGINLLMTVYKEEFNCMGGHLIDTRRLKEKNASYMKKKRVERFIAAVGSYEEQIFQKRSEMREQNRRRILQKMDEAKKEESDTEQEYLFNQTGTCYSEFNLGKGCLGRVESMWASGQEIVAADCMESFNCTDTDVSNNTKELRQKLKDLLSEKSDIFKQGCLPADKVQLGNPGWKKRYYKEKFSAETADQMERTRKDIVQNYVEGLCWVLRYYYEGVCSWTWHYKHHYGPFASDIKGFSCTDIKFQMGAPFTPFAQLMSVLPPRSSHALPEAYRQLMTSNDSKVRYFYPNDFEVDTDGKRYLWQGVTKLPFIEEKLLLTEIGNLECELADDEIRRNSVSDDKIFTRKSHEFGSDVLSIYGHLKHVSESRLTQVKVPVNIGNSGGLNGFLNSDDYPNIRCLISPVKGMVDITENNVVFAVFENPKFHNHIPEPPQNVTVPVEEITEADIEETPLWHTYKGSMVNRSQCQQRYVEEGHVTGASAKSLKGRGIFKGAGSGWGCGRGKGFSEVRYFSRDSKTWAGIQATNGNMREMHNDTISIRSNSIYGSCASYGRGRGNRISGSTNVWQNSVTSTQVQKTNCGFRQPRRESVKNNNWQRDASHSVTSVGRGLGRGDMACSSSNLRWTAKTKDVAPAKESRFS</sequence>
<evidence type="ECO:0000313" key="1">
    <source>
        <dbReference type="EMBL" id="KAJ8615424.1"/>
    </source>
</evidence>
<dbReference type="EMBL" id="CM056820">
    <property type="protein sequence ID" value="KAJ8615424.1"/>
    <property type="molecule type" value="Genomic_DNA"/>
</dbReference>
<organism evidence="1 2">
    <name type="scientific">Persea americana</name>
    <name type="common">Avocado</name>
    <dbReference type="NCBI Taxonomy" id="3435"/>
    <lineage>
        <taxon>Eukaryota</taxon>
        <taxon>Viridiplantae</taxon>
        <taxon>Streptophyta</taxon>
        <taxon>Embryophyta</taxon>
        <taxon>Tracheophyta</taxon>
        <taxon>Spermatophyta</taxon>
        <taxon>Magnoliopsida</taxon>
        <taxon>Magnoliidae</taxon>
        <taxon>Laurales</taxon>
        <taxon>Lauraceae</taxon>
        <taxon>Persea</taxon>
    </lineage>
</organism>
<dbReference type="Proteomes" id="UP001234297">
    <property type="component" value="Chromosome 12"/>
</dbReference>
<gene>
    <name evidence="1" type="ORF">MRB53_034796</name>
</gene>
<comment type="caution">
    <text evidence="1">The sequence shown here is derived from an EMBL/GenBank/DDBJ whole genome shotgun (WGS) entry which is preliminary data.</text>
</comment>
<accession>A0ACC2K2W3</accession>
<evidence type="ECO:0000313" key="2">
    <source>
        <dbReference type="Proteomes" id="UP001234297"/>
    </source>
</evidence>
<protein>
    <submittedName>
        <fullName evidence="1">Uncharacterized protein</fullName>
    </submittedName>
</protein>
<proteinExistence type="predicted"/>
<keyword evidence="2" id="KW-1185">Reference proteome</keyword>
<reference evidence="1 2" key="1">
    <citation type="journal article" date="2022" name="Hortic Res">
        <title>A haplotype resolved chromosomal level avocado genome allows analysis of novel avocado genes.</title>
        <authorList>
            <person name="Nath O."/>
            <person name="Fletcher S.J."/>
            <person name="Hayward A."/>
            <person name="Shaw L.M."/>
            <person name="Masouleh A.K."/>
            <person name="Furtado A."/>
            <person name="Henry R.J."/>
            <person name="Mitter N."/>
        </authorList>
    </citation>
    <scope>NUCLEOTIDE SEQUENCE [LARGE SCALE GENOMIC DNA]</scope>
    <source>
        <strain evidence="2">cv. Hass</strain>
    </source>
</reference>